<evidence type="ECO:0000313" key="2">
    <source>
        <dbReference type="Proteomes" id="UP000219271"/>
    </source>
</evidence>
<name>A0A286BRM5_9GAMM</name>
<reference evidence="2" key="1">
    <citation type="submission" date="2017-09" db="EMBL/GenBank/DDBJ databases">
        <authorList>
            <person name="Varghese N."/>
            <person name="Submissions S."/>
        </authorList>
    </citation>
    <scope>NUCLEOTIDE SEQUENCE [LARGE SCALE GENOMIC DNA]</scope>
    <source>
        <strain evidence="2">JKS000234</strain>
    </source>
</reference>
<dbReference type="AlphaFoldDB" id="A0A286BRM5"/>
<dbReference type="Proteomes" id="UP000219271">
    <property type="component" value="Unassembled WGS sequence"/>
</dbReference>
<gene>
    <name evidence="1" type="ORF">SAMN06273570_1071</name>
</gene>
<dbReference type="EMBL" id="OCMY01000001">
    <property type="protein sequence ID" value="SOD36758.1"/>
    <property type="molecule type" value="Genomic_DNA"/>
</dbReference>
<organism evidence="1 2">
    <name type="scientific">Candidatus Pantoea floridensis</name>
    <dbReference type="NCBI Taxonomy" id="1938870"/>
    <lineage>
        <taxon>Bacteria</taxon>
        <taxon>Pseudomonadati</taxon>
        <taxon>Pseudomonadota</taxon>
        <taxon>Gammaproteobacteria</taxon>
        <taxon>Enterobacterales</taxon>
        <taxon>Erwiniaceae</taxon>
        <taxon>Pantoea</taxon>
    </lineage>
</organism>
<protein>
    <submittedName>
        <fullName evidence="1">Uncharacterized protein</fullName>
    </submittedName>
</protein>
<proteinExistence type="predicted"/>
<sequence length="33" mass="3730">MRTLLIAAPALSCIFNIGKIYESHLYFTVVCEI</sequence>
<evidence type="ECO:0000313" key="1">
    <source>
        <dbReference type="EMBL" id="SOD36758.1"/>
    </source>
</evidence>
<accession>A0A286BRM5</accession>
<keyword evidence="2" id="KW-1185">Reference proteome</keyword>